<accession>A0A0B5FT65</accession>
<feature type="signal peptide" evidence="2">
    <location>
        <begin position="1"/>
        <end position="26"/>
    </location>
</feature>
<name>A0A0B5FT65_9BACT</name>
<dbReference type="InterPro" id="IPR050245">
    <property type="entry name" value="PrsA_foldase"/>
</dbReference>
<evidence type="ECO:0000256" key="1">
    <source>
        <dbReference type="SAM" id="Coils"/>
    </source>
</evidence>
<keyword evidence="2" id="KW-0732">Signal</keyword>
<proteinExistence type="predicted"/>
<dbReference type="PANTHER" id="PTHR47245">
    <property type="entry name" value="PEPTIDYLPROLYL ISOMERASE"/>
    <property type="match status" value="1"/>
</dbReference>
<protein>
    <recommendedName>
        <fullName evidence="3">PpiC domain-containing protein</fullName>
    </recommendedName>
</protein>
<organism evidence="4 5">
    <name type="scientific">Geoalkalibacter subterraneus</name>
    <dbReference type="NCBI Taxonomy" id="483547"/>
    <lineage>
        <taxon>Bacteria</taxon>
        <taxon>Pseudomonadati</taxon>
        <taxon>Thermodesulfobacteriota</taxon>
        <taxon>Desulfuromonadia</taxon>
        <taxon>Desulfuromonadales</taxon>
        <taxon>Geoalkalibacteraceae</taxon>
        <taxon>Geoalkalibacter</taxon>
    </lineage>
</organism>
<dbReference type="EMBL" id="CP010311">
    <property type="protein sequence ID" value="AJF07355.1"/>
    <property type="molecule type" value="Genomic_DNA"/>
</dbReference>
<sequence>MRTHHAFFRIIITTLLVLGLSSPLHAFWGNSDVLVTVNDTEYSPADFRNWWREWREPGMNIPETPDPYIDWLLLSSEAKAMQLDENASYLKKLDVFLKVRSLMQLKAEEIDANKEIPPRDVLWESYREEYTPIFDLAMIAVPEQEQAQVVRRFLDEGVAFLDAAEAAGLENVAEELEHTGPMRFTRIPDPLREAIMPLGEGDIAGPVFFGHSYYFIEVLERNEGSDADFETLKQALIRQEQKKQEARLTQALLERLMDKYQVQVDEEAIAAIDPEGVSGEDAEHTVIRIADIKIPASVVYEAVQKAQKTRGQARHDPESFAESKKRVVQDILSQTLTNMEALDRHYEEVPPLKQTFEFYQGHRLIKELEAEIIKPRAEVTDENVKAYYDENPGLFSREGFVEMAMVRTNEAQLAERITRELKTGADFFSVMEPVSPAGVRIEKRPAAHLPDAIKAELEKLSPGQVGIVEDGDETVFIKLVRREDQDRIPFDAVRDRIRTQLEEERFESVRNEMIQQLRALSDIEINQSAWKKLRKTLVEEEV</sequence>
<dbReference type="HOGENOM" id="CLU_502279_0_0_7"/>
<dbReference type="PANTHER" id="PTHR47245:SF2">
    <property type="entry name" value="PEPTIDYL-PROLYL CIS-TRANS ISOMERASE HP_0175-RELATED"/>
    <property type="match status" value="1"/>
</dbReference>
<reference evidence="4 5" key="1">
    <citation type="journal article" date="2015" name="Genome Announc.">
        <title>Genomes of Geoalkalibacter ferrihydriticus Z-0531T and Geoalkalibacter subterraneus Red1T, Two Haloalkaliphilic Metal-Reducing Deltaproteobacteria.</title>
        <authorList>
            <person name="Badalamenti J.P."/>
            <person name="Krajmalnik-Brown R."/>
            <person name="Torres C.I."/>
            <person name="Bond D.R."/>
        </authorList>
    </citation>
    <scope>NUCLEOTIDE SEQUENCE [LARGE SCALE GENOMIC DNA]</scope>
    <source>
        <strain evidence="4 5">Red1</strain>
    </source>
</reference>
<dbReference type="OrthoDB" id="9028at2"/>
<dbReference type="Proteomes" id="UP000035036">
    <property type="component" value="Chromosome"/>
</dbReference>
<dbReference type="RefSeq" id="WP_040201241.1">
    <property type="nucleotide sequence ID" value="NZ_CP010311.1"/>
</dbReference>
<evidence type="ECO:0000313" key="5">
    <source>
        <dbReference type="Proteomes" id="UP000035036"/>
    </source>
</evidence>
<dbReference type="SUPFAM" id="SSF109998">
    <property type="entry name" value="Triger factor/SurA peptide-binding domain-like"/>
    <property type="match status" value="1"/>
</dbReference>
<dbReference type="KEGG" id="gsb:GSUB_13400"/>
<dbReference type="InterPro" id="IPR046357">
    <property type="entry name" value="PPIase_dom_sf"/>
</dbReference>
<dbReference type="Pfam" id="PF13145">
    <property type="entry name" value="Rotamase_2"/>
    <property type="match status" value="1"/>
</dbReference>
<evidence type="ECO:0000256" key="2">
    <source>
        <dbReference type="SAM" id="SignalP"/>
    </source>
</evidence>
<evidence type="ECO:0000313" key="4">
    <source>
        <dbReference type="EMBL" id="AJF07355.1"/>
    </source>
</evidence>
<keyword evidence="5" id="KW-1185">Reference proteome</keyword>
<dbReference type="InterPro" id="IPR000297">
    <property type="entry name" value="PPIase_PpiC"/>
</dbReference>
<keyword evidence="1" id="KW-0175">Coiled coil</keyword>
<dbReference type="Gene3D" id="3.10.50.40">
    <property type="match status" value="1"/>
</dbReference>
<feature type="chain" id="PRO_5002103093" description="PpiC domain-containing protein" evidence="2">
    <location>
        <begin position="27"/>
        <end position="542"/>
    </location>
</feature>
<dbReference type="STRING" id="483547.GSUB_13400"/>
<evidence type="ECO:0000259" key="3">
    <source>
        <dbReference type="Pfam" id="PF13145"/>
    </source>
</evidence>
<feature type="coiled-coil region" evidence="1">
    <location>
        <begin position="229"/>
        <end position="259"/>
    </location>
</feature>
<dbReference type="GO" id="GO:0003755">
    <property type="term" value="F:peptidyl-prolyl cis-trans isomerase activity"/>
    <property type="evidence" value="ECO:0007669"/>
    <property type="project" value="InterPro"/>
</dbReference>
<dbReference type="InterPro" id="IPR027304">
    <property type="entry name" value="Trigger_fact/SurA_dom_sf"/>
</dbReference>
<dbReference type="AlphaFoldDB" id="A0A0B5FT65"/>
<gene>
    <name evidence="4" type="ORF">GSUB_13400</name>
</gene>
<feature type="domain" description="PpiC" evidence="3">
    <location>
        <begin position="379"/>
        <end position="495"/>
    </location>
</feature>